<evidence type="ECO:0000256" key="2">
    <source>
        <dbReference type="SAM" id="Phobius"/>
    </source>
</evidence>
<evidence type="ECO:0000313" key="5">
    <source>
        <dbReference type="Proteomes" id="UP001212152"/>
    </source>
</evidence>
<sequence>MYPLQTFVLLSAVAAGANPVARRASLPDERSLHAFSSQLARRASFNDIAALASGNDSPLPVANAIAPAEPAVAGGSASATGAAVFFPKFPGSPQDKHPVVVKAVVPAETTATSRGQEPATSTIPNPTATAIPSAAATPQPPARPAPPTASTPSPSATVNPSKPSSTLSADPKKGIEVSGEYRQDLDDGAPGVAANETGAGKAEGKPAKSNIALSIAGSGAFVAVAGAAIGLGYYRNRASRRARTAPQVKV</sequence>
<gene>
    <name evidence="4" type="ORF">HDU87_007797</name>
</gene>
<organism evidence="4 5">
    <name type="scientific">Geranomyces variabilis</name>
    <dbReference type="NCBI Taxonomy" id="109894"/>
    <lineage>
        <taxon>Eukaryota</taxon>
        <taxon>Fungi</taxon>
        <taxon>Fungi incertae sedis</taxon>
        <taxon>Chytridiomycota</taxon>
        <taxon>Chytridiomycota incertae sedis</taxon>
        <taxon>Chytridiomycetes</taxon>
        <taxon>Spizellomycetales</taxon>
        <taxon>Powellomycetaceae</taxon>
        <taxon>Geranomyces</taxon>
    </lineage>
</organism>
<evidence type="ECO:0000256" key="1">
    <source>
        <dbReference type="SAM" id="MobiDB-lite"/>
    </source>
</evidence>
<dbReference type="EMBL" id="JADGJQ010000075">
    <property type="protein sequence ID" value="KAJ3172795.1"/>
    <property type="molecule type" value="Genomic_DNA"/>
</dbReference>
<feature type="compositionally biased region" description="Basic and acidic residues" evidence="1">
    <location>
        <begin position="170"/>
        <end position="185"/>
    </location>
</feature>
<reference evidence="4" key="1">
    <citation type="submission" date="2020-05" db="EMBL/GenBank/DDBJ databases">
        <title>Phylogenomic resolution of chytrid fungi.</title>
        <authorList>
            <person name="Stajich J.E."/>
            <person name="Amses K."/>
            <person name="Simmons R."/>
            <person name="Seto K."/>
            <person name="Myers J."/>
            <person name="Bonds A."/>
            <person name="Quandt C.A."/>
            <person name="Barry K."/>
            <person name="Liu P."/>
            <person name="Grigoriev I."/>
            <person name="Longcore J.E."/>
            <person name="James T.Y."/>
        </authorList>
    </citation>
    <scope>NUCLEOTIDE SEQUENCE</scope>
    <source>
        <strain evidence="4">JEL0379</strain>
    </source>
</reference>
<proteinExistence type="predicted"/>
<evidence type="ECO:0000256" key="3">
    <source>
        <dbReference type="SAM" id="SignalP"/>
    </source>
</evidence>
<keyword evidence="3" id="KW-0732">Signal</keyword>
<feature type="region of interest" description="Disordered" evidence="1">
    <location>
        <begin position="109"/>
        <end position="205"/>
    </location>
</feature>
<keyword evidence="5" id="KW-1185">Reference proteome</keyword>
<feature type="compositionally biased region" description="Low complexity" evidence="1">
    <location>
        <begin position="150"/>
        <end position="161"/>
    </location>
</feature>
<feature type="transmembrane region" description="Helical" evidence="2">
    <location>
        <begin position="211"/>
        <end position="234"/>
    </location>
</feature>
<feature type="chain" id="PRO_5042126455" evidence="3">
    <location>
        <begin position="17"/>
        <end position="250"/>
    </location>
</feature>
<evidence type="ECO:0000313" key="4">
    <source>
        <dbReference type="EMBL" id="KAJ3172795.1"/>
    </source>
</evidence>
<comment type="caution">
    <text evidence="4">The sequence shown here is derived from an EMBL/GenBank/DDBJ whole genome shotgun (WGS) entry which is preliminary data.</text>
</comment>
<protein>
    <submittedName>
        <fullName evidence="4">Uncharacterized protein</fullName>
    </submittedName>
</protein>
<feature type="compositionally biased region" description="Low complexity" evidence="1">
    <location>
        <begin position="109"/>
        <end position="137"/>
    </location>
</feature>
<name>A0AAD5TG17_9FUNG</name>
<feature type="compositionally biased region" description="Pro residues" evidence="1">
    <location>
        <begin position="138"/>
        <end position="149"/>
    </location>
</feature>
<dbReference type="AlphaFoldDB" id="A0AAD5TG17"/>
<dbReference type="Proteomes" id="UP001212152">
    <property type="component" value="Unassembled WGS sequence"/>
</dbReference>
<keyword evidence="2" id="KW-0812">Transmembrane</keyword>
<accession>A0AAD5TG17</accession>
<feature type="signal peptide" evidence="3">
    <location>
        <begin position="1"/>
        <end position="16"/>
    </location>
</feature>
<keyword evidence="2" id="KW-0472">Membrane</keyword>
<keyword evidence="2" id="KW-1133">Transmembrane helix</keyword>